<dbReference type="PANTHER" id="PTHR31672:SF13">
    <property type="entry name" value="F-BOX PROTEIN CPR30-LIKE"/>
    <property type="match status" value="1"/>
</dbReference>
<feature type="domain" description="F-box" evidence="1">
    <location>
        <begin position="74"/>
        <end position="120"/>
    </location>
</feature>
<dbReference type="Pfam" id="PF00646">
    <property type="entry name" value="F-box"/>
    <property type="match status" value="1"/>
</dbReference>
<dbReference type="AlphaFoldDB" id="A0A6V7QTY7"/>
<dbReference type="PROSITE" id="PS50181">
    <property type="entry name" value="FBOX"/>
    <property type="match status" value="1"/>
</dbReference>
<dbReference type="Gene3D" id="1.20.1280.50">
    <property type="match status" value="1"/>
</dbReference>
<evidence type="ECO:0000313" key="2">
    <source>
        <dbReference type="EMBL" id="CAD1846609.1"/>
    </source>
</evidence>
<dbReference type="NCBIfam" id="TIGR01640">
    <property type="entry name" value="F_box_assoc_1"/>
    <property type="match status" value="1"/>
</dbReference>
<reference evidence="2" key="1">
    <citation type="submission" date="2020-07" db="EMBL/GenBank/DDBJ databases">
        <authorList>
            <person name="Lin J."/>
        </authorList>
    </citation>
    <scope>NUCLEOTIDE SEQUENCE</scope>
</reference>
<organism evidence="2">
    <name type="scientific">Ananas comosus var. bracteatus</name>
    <name type="common">red pineapple</name>
    <dbReference type="NCBI Taxonomy" id="296719"/>
    <lineage>
        <taxon>Eukaryota</taxon>
        <taxon>Viridiplantae</taxon>
        <taxon>Streptophyta</taxon>
        <taxon>Embryophyta</taxon>
        <taxon>Tracheophyta</taxon>
        <taxon>Spermatophyta</taxon>
        <taxon>Magnoliopsida</taxon>
        <taxon>Liliopsida</taxon>
        <taxon>Poales</taxon>
        <taxon>Bromeliaceae</taxon>
        <taxon>Bromelioideae</taxon>
        <taxon>Ananas</taxon>
    </lineage>
</organism>
<dbReference type="EMBL" id="CAJEUB010000020">
    <property type="protein sequence ID" value="CAD1846609.1"/>
    <property type="molecule type" value="Genomic_DNA"/>
</dbReference>
<dbReference type="InterPro" id="IPR050796">
    <property type="entry name" value="SCF_F-box_component"/>
</dbReference>
<dbReference type="SMART" id="SM00256">
    <property type="entry name" value="FBOX"/>
    <property type="match status" value="1"/>
</dbReference>
<dbReference type="InterPro" id="IPR036047">
    <property type="entry name" value="F-box-like_dom_sf"/>
</dbReference>
<dbReference type="InterPro" id="IPR001810">
    <property type="entry name" value="F-box_dom"/>
</dbReference>
<dbReference type="InterPro" id="IPR017451">
    <property type="entry name" value="F-box-assoc_interact_dom"/>
</dbReference>
<dbReference type="CDD" id="cd22157">
    <property type="entry name" value="F-box_AtFBW1-like"/>
    <property type="match status" value="1"/>
</dbReference>
<dbReference type="SUPFAM" id="SSF81383">
    <property type="entry name" value="F-box domain"/>
    <property type="match status" value="1"/>
</dbReference>
<proteinExistence type="predicted"/>
<dbReference type="PANTHER" id="PTHR31672">
    <property type="entry name" value="BNACNNG10540D PROTEIN"/>
    <property type="match status" value="1"/>
</dbReference>
<evidence type="ECO:0000259" key="1">
    <source>
        <dbReference type="PROSITE" id="PS50181"/>
    </source>
</evidence>
<gene>
    <name evidence="2" type="ORF">CB5_LOCUS29820</name>
</gene>
<accession>A0A6V7QTY7</accession>
<dbReference type="Pfam" id="PF08268">
    <property type="entry name" value="FBA_3"/>
    <property type="match status" value="1"/>
</dbReference>
<sequence length="476" mass="55538">MGLDRLNFCDFVCRPMKTQRVAINTHELYYGFFPPPRLRRVVGAREKRKRRPFTLSLFDLFFGRIWRLTMERYPRRQVPVPIDVVAEILVRLPVKSLIRFQCVSKTWRSLILDPSFMHSHRRRSQQKPFLLIVENCWMGSDTFTIFSLTNEAMLEECCNSPKETLVEYFKSPDISSWDDAVVASSPDLLLFRKDIDDRRGRCFFLLNPSTGERLILPESPNSGDRCTLGLDYVPSIGRFKVARFFPSAKANARTQCEVLVVGVDRSWRPTKDYPFAVIHRLDQYSLLNGAIHMVSSSLPGGIAVFNLHREIWRMIQFPCGFCFRENRWAAEGHMDLRELTGSLYLSRFTPMKLEIWVLKDYENENWTMQYNIDTLQLFRMIWHDIECYTRVHPLMIKDDGKILIAVSTPSAVFHYDTEKKVFTALNIFRSLACSCYTDLHGGYDYMIIIRKVDFLGLDVINTYVASKQSSFEPSLL</sequence>
<dbReference type="InterPro" id="IPR013187">
    <property type="entry name" value="F-box-assoc_dom_typ3"/>
</dbReference>
<name>A0A6V7QTY7_ANACO</name>
<protein>
    <recommendedName>
        <fullName evidence="1">F-box domain-containing protein</fullName>
    </recommendedName>
</protein>